<keyword evidence="6 7" id="KW-0472">Membrane</keyword>
<evidence type="ECO:0000313" key="8">
    <source>
        <dbReference type="EMBL" id="GIF94732.1"/>
    </source>
</evidence>
<keyword evidence="5 7" id="KW-1133">Transmembrane helix</keyword>
<reference evidence="8 9" key="1">
    <citation type="submission" date="2021-01" db="EMBL/GenBank/DDBJ databases">
        <title>Whole genome shotgun sequence of Catellatospora chokoriensis NBRC 107358.</title>
        <authorList>
            <person name="Komaki H."/>
            <person name="Tamura T."/>
        </authorList>
    </citation>
    <scope>NUCLEOTIDE SEQUENCE [LARGE SCALE GENOMIC DNA]</scope>
    <source>
        <strain evidence="8 9">NBRC 107358</strain>
    </source>
</reference>
<evidence type="ECO:0000256" key="5">
    <source>
        <dbReference type="ARBA" id="ARBA00022989"/>
    </source>
</evidence>
<evidence type="ECO:0008006" key="10">
    <source>
        <dbReference type="Google" id="ProtNLM"/>
    </source>
</evidence>
<keyword evidence="3" id="KW-1003">Cell membrane</keyword>
<feature type="transmembrane region" description="Helical" evidence="7">
    <location>
        <begin position="62"/>
        <end position="82"/>
    </location>
</feature>
<feature type="transmembrane region" description="Helical" evidence="7">
    <location>
        <begin position="20"/>
        <end position="41"/>
    </location>
</feature>
<comment type="subcellular location">
    <subcellularLocation>
        <location evidence="1">Cell membrane</location>
        <topology evidence="1">Multi-pass membrane protein</topology>
    </subcellularLocation>
</comment>
<feature type="transmembrane region" description="Helical" evidence="7">
    <location>
        <begin position="119"/>
        <end position="137"/>
    </location>
</feature>
<evidence type="ECO:0000256" key="4">
    <source>
        <dbReference type="ARBA" id="ARBA00022692"/>
    </source>
</evidence>
<dbReference type="PANTHER" id="PTHR30106">
    <property type="entry name" value="INNER MEMBRANE PROTEIN YEIH-RELATED"/>
    <property type="match status" value="1"/>
</dbReference>
<keyword evidence="9" id="KW-1185">Reference proteome</keyword>
<evidence type="ECO:0000313" key="9">
    <source>
        <dbReference type="Proteomes" id="UP000619293"/>
    </source>
</evidence>
<feature type="transmembrane region" description="Helical" evidence="7">
    <location>
        <begin position="348"/>
        <end position="372"/>
    </location>
</feature>
<dbReference type="AlphaFoldDB" id="A0A8J3K8B0"/>
<accession>A0A8J3K8B0</accession>
<proteinExistence type="inferred from homology"/>
<evidence type="ECO:0000256" key="2">
    <source>
        <dbReference type="ARBA" id="ARBA00007977"/>
    </source>
</evidence>
<feature type="transmembrane region" description="Helical" evidence="7">
    <location>
        <begin position="94"/>
        <end position="112"/>
    </location>
</feature>
<evidence type="ECO:0000256" key="3">
    <source>
        <dbReference type="ARBA" id="ARBA00022475"/>
    </source>
</evidence>
<dbReference type="Proteomes" id="UP000619293">
    <property type="component" value="Unassembled WGS sequence"/>
</dbReference>
<evidence type="ECO:0000256" key="7">
    <source>
        <dbReference type="SAM" id="Phobius"/>
    </source>
</evidence>
<name>A0A8J3K8B0_9ACTN</name>
<feature type="transmembrane region" description="Helical" evidence="7">
    <location>
        <begin position="247"/>
        <end position="264"/>
    </location>
</feature>
<dbReference type="RefSeq" id="WP_191841113.1">
    <property type="nucleotide sequence ID" value="NZ_BAAALB010000004.1"/>
</dbReference>
<evidence type="ECO:0000256" key="1">
    <source>
        <dbReference type="ARBA" id="ARBA00004651"/>
    </source>
</evidence>
<feature type="transmembrane region" description="Helical" evidence="7">
    <location>
        <begin position="149"/>
        <end position="170"/>
    </location>
</feature>
<feature type="transmembrane region" description="Helical" evidence="7">
    <location>
        <begin position="285"/>
        <end position="306"/>
    </location>
</feature>
<dbReference type="PANTHER" id="PTHR30106:SF1">
    <property type="entry name" value="UPF0324 MEMBRANE PROTEIN FN0533"/>
    <property type="match status" value="1"/>
</dbReference>
<dbReference type="EMBL" id="BONG01000114">
    <property type="protein sequence ID" value="GIF94732.1"/>
    <property type="molecule type" value="Genomic_DNA"/>
</dbReference>
<dbReference type="InterPro" id="IPR018383">
    <property type="entry name" value="UPF0324_pro"/>
</dbReference>
<dbReference type="GO" id="GO:0005886">
    <property type="term" value="C:plasma membrane"/>
    <property type="evidence" value="ECO:0007669"/>
    <property type="project" value="UniProtKB-SubCell"/>
</dbReference>
<keyword evidence="4 7" id="KW-0812">Transmembrane</keyword>
<protein>
    <recommendedName>
        <fullName evidence="10">Integral membrane protein (TIGR00698 family)</fullName>
    </recommendedName>
</protein>
<dbReference type="Pfam" id="PF03601">
    <property type="entry name" value="Cons_hypoth698"/>
    <property type="match status" value="1"/>
</dbReference>
<comment type="caution">
    <text evidence="8">The sequence shown here is derived from an EMBL/GenBank/DDBJ whole genome shotgun (WGS) entry which is preliminary data.</text>
</comment>
<sequence>MVATEEDLVAPPAQRPARTWPWLVAGVLIVLVLGSVARFLEDTVPAAAKGTSLEKFAAAVEYPIYAITLGLIGNVIVYYAGLRERIADAVRTEFFIKTGLVLLGASINLSLIVKAAGPAVLQAVLLISSVFLITWYLGGLLGLDEKLRALLSAAVSICGVSAAIAAAGAVRAKREQLAYAASLVIIFALPSIFLLPWLADVFGLSPAVAGAWIGGNIDTTAAVTAAGAISGEQTLQIATIVKATQNALIGIVAVALTAYFAFKVEKDADAQRPGLRQLWDRFPKFVLGFIAASAIGTWYAGTVSAAEAKAHIGVVNDLRTWFLILAFVSIGLQLRVSALREAGWRPVAVFGGATLANLAIGLGLASILFAGFTA</sequence>
<comment type="similarity">
    <text evidence="2">Belongs to the UPF0324 family.</text>
</comment>
<organism evidence="8 9">
    <name type="scientific">Catellatospora chokoriensis</name>
    <dbReference type="NCBI Taxonomy" id="310353"/>
    <lineage>
        <taxon>Bacteria</taxon>
        <taxon>Bacillati</taxon>
        <taxon>Actinomycetota</taxon>
        <taxon>Actinomycetes</taxon>
        <taxon>Micromonosporales</taxon>
        <taxon>Micromonosporaceae</taxon>
        <taxon>Catellatospora</taxon>
    </lineage>
</organism>
<gene>
    <name evidence="8" type="ORF">Cch02nite_81760</name>
</gene>
<evidence type="ECO:0000256" key="6">
    <source>
        <dbReference type="ARBA" id="ARBA00023136"/>
    </source>
</evidence>
<feature type="transmembrane region" description="Helical" evidence="7">
    <location>
        <begin position="318"/>
        <end position="336"/>
    </location>
</feature>
<feature type="transmembrane region" description="Helical" evidence="7">
    <location>
        <begin position="177"/>
        <end position="199"/>
    </location>
</feature>